<accession>A0A6J6NSJ1</accession>
<dbReference type="SUPFAM" id="SSF50939">
    <property type="entry name" value="Sialidases"/>
    <property type="match status" value="1"/>
</dbReference>
<sequence length="1751" mass="176451">MALVAALAALSLSPSAAVAGTTIPIGGTVVIGSTVTVTGPFINGEPFTVVAAQAPTQPVTGSWQAYDDAACTQESPTFSGGPISIGLGTLQGMIPGQYLRVTISAPYAATACAGPVVDVVVPKPPTVSITGLQTVGSTLVATVTAATPSDGTTYAITWQRRASDGSTWTDLASSAVTPGTAAQYKLVPATAGQVVRAIVRATFVAGTTPSDLGAESNELTITVPALSTTAPGGSQTGTAVNVTGGLDGATRTISFGTGRAACTGTTSDTFTGAAYVLPESLGGTPLGGLYYQVSDGTATPSLCKGPVVGAPTALPQTTPVKVGTSIDLTKGAFNTKNLFAAYYASQANCLARTGGLAFLSVVPAGATSTGTYLVPATYNNSPGGATTGKWLGFSQAVEDSSSTFVNVADCFEAVGETFGVTPEPTIAVAGPEGATPTDPVAFGSTLTGSVPLVGAPTGTTATGTWQRSTDSGRTWTDIRSTETLRVLSTDAGAWIRYAGTFKLSGYYDKTGYSEHVVVAPRSDPASPAPFLSGRPVVGTDLTFVDPLVDSFLWKFWSDSSCQTPKGASYGGVAGGPGYPQDVSLITPTETQLGLYISVTASVDGRTLSQPCFGPIVSLMSGLTVQIFGTAKVGDVLSATTSGPTVPGSGATTTVQWFREGSAVAIATGRDYLVTSADLGKTLTARATATATGFADLSASAATVSVLARDAMSGPVDGTAIVSGTLKVGEILTVRDPSGPARSGSFTYYSDGDCTSQIGTVPLTQMLGFSKAIPDKFGDTAVAGGFVRGAFSSTGETVVAGDCLGPIAAKGLPFPAATLSLSDTPTANRPVSGTLGGAAVPVGTTYVVTWSHSSSPVVQTPGTGTSSPWTFTPSNLDVGQVVGLKIVLSAPGYEDLTLQATTSLPVAASYTDPAATSGGFTGTTEVGVTLKAALGSSTTWKLFTTADCSGSPVTTSVEKELSLTGAMLGQYVQLGDGACVGPVQPGTLSVTLGVLSDSGIVGSATSITAPTVLPAPILPGSDTVTYEWFLTDSLLFDKSDLDDPLLATPLVPASDGTYTPAVADKGKWFAVRVTVARTGYRTYSDVVLPQGPIAFPKVAGVSPVTVSGDPKVGQVLTATLAGVIDSSATLSYQWYELTSGGAIPQTGTPIASATSASWTVQGAYATKQVYVVVTATQDLHAETVAVSAPTSTLAAGSLNATGPALLTQAGPAVPGTVLSATAPTVQQSDTSVSYVWSRQCGPVASTIPDQSLSTYALTAADQGCFVSVTMTVSKTGYVSIVREKALSEKVLGVFAHLDPRIVGTPQVGGLLSVAGQDAVTPQPASVGGAFAYQWFVDGRPVVGQTRSVFVPRPEDLGRVVTVQVVASAPGYQDLAGRAAAEPAVLPGVQGPVTVLALTGAIVGAPIVTSVAAPASATLTYQWFRIGVLGDAAVPGATSSTYTPTVADLGSTFRMVVTAAEAGYGTRTATVIVGPVKQPALGPFTATISGATVSGTTLTASLSPSVPADAAVAWVWSVDGVTVPGVTGSVLPLSASMVGGLVSATATVTRVGNDTVTASAGPVGPVVRPTLEGLAVTIGGQAQVWSRLTAVVTPSTPPVPVAGLSWQWYADGVAIPGATGAVLRLVREQIGARITVRVTGLVEGYETAVATSQRTAPVAGVPVEFKVARKTARPGESVVSRGSGYLPGDVVELKFGSRVLGTAVADDNGRFEAGLVIPVDVKVFGDRKVKAVLGDLVRFDTVYVLRPDEVRPD</sequence>
<protein>
    <submittedName>
        <fullName evidence="1">Unannotated protein</fullName>
    </submittedName>
</protein>
<dbReference type="Gene3D" id="2.60.40.2700">
    <property type="match status" value="7"/>
</dbReference>
<gene>
    <name evidence="1" type="ORF">UFOPK2579_00318</name>
</gene>
<proteinExistence type="predicted"/>
<dbReference type="InterPro" id="IPR036278">
    <property type="entry name" value="Sialidase_sf"/>
</dbReference>
<organism evidence="1">
    <name type="scientific">freshwater metagenome</name>
    <dbReference type="NCBI Taxonomy" id="449393"/>
    <lineage>
        <taxon>unclassified sequences</taxon>
        <taxon>metagenomes</taxon>
        <taxon>ecological metagenomes</taxon>
    </lineage>
</organism>
<name>A0A6J6NSJ1_9ZZZZ</name>
<evidence type="ECO:0000313" key="1">
    <source>
        <dbReference type="EMBL" id="CAB4689599.1"/>
    </source>
</evidence>
<reference evidence="1" key="1">
    <citation type="submission" date="2020-05" db="EMBL/GenBank/DDBJ databases">
        <authorList>
            <person name="Chiriac C."/>
            <person name="Salcher M."/>
            <person name="Ghai R."/>
            <person name="Kavagutti S V."/>
        </authorList>
    </citation>
    <scope>NUCLEOTIDE SEQUENCE</scope>
</reference>
<dbReference type="EMBL" id="CAEZXR010000023">
    <property type="protein sequence ID" value="CAB4689599.1"/>
    <property type="molecule type" value="Genomic_DNA"/>
</dbReference>